<feature type="domain" description="NIPSNAP" evidence="1">
    <location>
        <begin position="3"/>
        <end position="99"/>
    </location>
</feature>
<dbReference type="InterPro" id="IPR012577">
    <property type="entry name" value="NIPSNAP"/>
</dbReference>
<protein>
    <recommendedName>
        <fullName evidence="1">NIPSNAP domain-containing protein</fullName>
    </recommendedName>
</protein>
<sequence length="106" mass="11873">MIYEMRVYEHAEGRADAVRDRFASEVAPRFPKHKIDLVGAFIDRDTQRLTYITRFADEDARKAAWASFGADPEWQAVKKASEADGPLVLKQEARVLAPAMPGLPIG</sequence>
<dbReference type="OrthoDB" id="9812037at2"/>
<dbReference type="EMBL" id="AWXZ01000013">
    <property type="protein sequence ID" value="ESR26846.1"/>
    <property type="molecule type" value="Genomic_DNA"/>
</dbReference>
<dbReference type="eggNOG" id="COG5507">
    <property type="taxonomic scope" value="Bacteria"/>
</dbReference>
<dbReference type="Pfam" id="PF07978">
    <property type="entry name" value="NIPSNAP"/>
    <property type="match status" value="1"/>
</dbReference>
<dbReference type="InterPro" id="IPR011008">
    <property type="entry name" value="Dimeric_a/b-barrel"/>
</dbReference>
<dbReference type="AlphaFoldDB" id="V4RLB5"/>
<dbReference type="STRING" id="631454.N177_0630"/>
<proteinExistence type="predicted"/>
<dbReference type="SUPFAM" id="SSF54909">
    <property type="entry name" value="Dimeric alpha+beta barrel"/>
    <property type="match status" value="1"/>
</dbReference>
<organism evidence="2 3">
    <name type="scientific">Lutibaculum baratangense AMV1</name>
    <dbReference type="NCBI Taxonomy" id="631454"/>
    <lineage>
        <taxon>Bacteria</taxon>
        <taxon>Pseudomonadati</taxon>
        <taxon>Pseudomonadota</taxon>
        <taxon>Alphaproteobacteria</taxon>
        <taxon>Hyphomicrobiales</taxon>
        <taxon>Tepidamorphaceae</taxon>
        <taxon>Lutibaculum</taxon>
    </lineage>
</organism>
<gene>
    <name evidence="2" type="ORF">N177_0630</name>
</gene>
<dbReference type="Gene3D" id="3.30.70.100">
    <property type="match status" value="1"/>
</dbReference>
<evidence type="ECO:0000313" key="3">
    <source>
        <dbReference type="Proteomes" id="UP000017819"/>
    </source>
</evidence>
<evidence type="ECO:0000259" key="1">
    <source>
        <dbReference type="Pfam" id="PF07978"/>
    </source>
</evidence>
<accession>V4RLB5</accession>
<reference evidence="2 3" key="1">
    <citation type="journal article" date="2014" name="Genome Announc.">
        <title>Draft Genome Sequence of Lutibaculum baratangense Strain AMV1T, Isolated from a Mud Volcano in Andamans, India.</title>
        <authorList>
            <person name="Singh A."/>
            <person name="Sreenivas A."/>
            <person name="Sathyanarayana Reddy G."/>
            <person name="Pinnaka A.K."/>
            <person name="Shivaji S."/>
        </authorList>
    </citation>
    <scope>NUCLEOTIDE SEQUENCE [LARGE SCALE GENOMIC DNA]</scope>
    <source>
        <strain evidence="2 3">AMV1</strain>
    </source>
</reference>
<comment type="caution">
    <text evidence="2">The sequence shown here is derived from an EMBL/GenBank/DDBJ whole genome shotgun (WGS) entry which is preliminary data.</text>
</comment>
<name>V4RLB5_9HYPH</name>
<dbReference type="RefSeq" id="WP_023430779.1">
    <property type="nucleotide sequence ID" value="NZ_AWXZ01000013.1"/>
</dbReference>
<keyword evidence="3" id="KW-1185">Reference proteome</keyword>
<evidence type="ECO:0000313" key="2">
    <source>
        <dbReference type="EMBL" id="ESR26846.1"/>
    </source>
</evidence>
<dbReference type="Proteomes" id="UP000017819">
    <property type="component" value="Unassembled WGS sequence"/>
</dbReference>